<reference evidence="4" key="1">
    <citation type="submission" date="2025-08" db="UniProtKB">
        <authorList>
            <consortium name="RefSeq"/>
        </authorList>
    </citation>
    <scope>IDENTIFICATION</scope>
    <source>
        <tissue evidence="4">Whole Larva</tissue>
    </source>
</reference>
<feature type="signal peptide" evidence="2">
    <location>
        <begin position="1"/>
        <end position="15"/>
    </location>
</feature>
<evidence type="ECO:0000313" key="3">
    <source>
        <dbReference type="Proteomes" id="UP000695000"/>
    </source>
</evidence>
<keyword evidence="2" id="KW-0732">Signal</keyword>
<name>A0ABM1MHM9_NICVS</name>
<keyword evidence="3" id="KW-1185">Reference proteome</keyword>
<evidence type="ECO:0000313" key="4">
    <source>
        <dbReference type="RefSeq" id="XP_017774079.1"/>
    </source>
</evidence>
<evidence type="ECO:0000256" key="2">
    <source>
        <dbReference type="SAM" id="SignalP"/>
    </source>
</evidence>
<feature type="chain" id="PRO_5045631166" evidence="2">
    <location>
        <begin position="16"/>
        <end position="408"/>
    </location>
</feature>
<feature type="region of interest" description="Disordered" evidence="1">
    <location>
        <begin position="51"/>
        <end position="167"/>
    </location>
</feature>
<dbReference type="GeneID" id="108560879"/>
<proteinExistence type="predicted"/>
<sequence>MKGFGLLLLVTVVAAELPPYPPSGWKPAGQRLQLPIRGRPLRQQELPVPHTVYGAPSTQAPVPHTVYGPPSTEAPSTEPTFQYGPPANEYGAPVQPEIETAVEPEDAYGQPDNEYGSPQQPGNEYGGPQQPGNEYGGPQQPGNEYGGPQQPGNEEEGSGTLPLDPGATETVRQNQFIQQLPHYKPSNFKAPERLRQGNRNNQRPQNFQQQQRPQNVRQQVPQNVRQQVPQNVRQQNARPKPQRLTTNVQITKQPIRYVQTDYKTISEQDYKRIPSRIQQAPKSANFNAQRLPNRAAAPQFQRQQQLYTTTTTTTTTQRPTTTARKIKRTRKPSTQEEIDFVPNIAVSTAVAAEYYVLQDDGNVQKVAYTNKDGQIEGEITSNLRYEDIDPVNPIYSINENNQLIRINK</sequence>
<evidence type="ECO:0000256" key="1">
    <source>
        <dbReference type="SAM" id="MobiDB-lite"/>
    </source>
</evidence>
<feature type="compositionally biased region" description="Low complexity" evidence="1">
    <location>
        <begin position="197"/>
        <end position="236"/>
    </location>
</feature>
<dbReference type="Proteomes" id="UP000695000">
    <property type="component" value="Unplaced"/>
</dbReference>
<feature type="compositionally biased region" description="Low complexity" evidence="1">
    <location>
        <begin position="69"/>
        <end position="80"/>
    </location>
</feature>
<dbReference type="RefSeq" id="XP_017774079.1">
    <property type="nucleotide sequence ID" value="XM_017918590.1"/>
</dbReference>
<organism evidence="3 4">
    <name type="scientific">Nicrophorus vespilloides</name>
    <name type="common">Boreal carrion beetle</name>
    <dbReference type="NCBI Taxonomy" id="110193"/>
    <lineage>
        <taxon>Eukaryota</taxon>
        <taxon>Metazoa</taxon>
        <taxon>Ecdysozoa</taxon>
        <taxon>Arthropoda</taxon>
        <taxon>Hexapoda</taxon>
        <taxon>Insecta</taxon>
        <taxon>Pterygota</taxon>
        <taxon>Neoptera</taxon>
        <taxon>Endopterygota</taxon>
        <taxon>Coleoptera</taxon>
        <taxon>Polyphaga</taxon>
        <taxon>Staphyliniformia</taxon>
        <taxon>Silphidae</taxon>
        <taxon>Nicrophorinae</taxon>
        <taxon>Nicrophorus</taxon>
    </lineage>
</organism>
<gene>
    <name evidence="4" type="primary">LOC108560879</name>
</gene>
<protein>
    <submittedName>
        <fullName evidence="4">Basic salivary proline-rich protein 1-like</fullName>
    </submittedName>
</protein>
<accession>A0ABM1MHM9</accession>
<feature type="region of interest" description="Disordered" evidence="1">
    <location>
        <begin position="196"/>
        <end position="250"/>
    </location>
</feature>